<evidence type="ECO:0000256" key="1">
    <source>
        <dbReference type="SAM" id="MobiDB-lite"/>
    </source>
</evidence>
<proteinExistence type="predicted"/>
<sequence length="155" mass="17154">MAFRGSAGTWREFSPRRWAGRREREEDQERSEWAGPARPNRIRARGRRECTGESIFPFPFSRARGGACFFHPPLPPHVCLHSPQHRAVSEHSSPPPGRRAPAASKGSSFAAVVGVLAVLLSLLYWTGVDAEISSSLADHPIYPIKIPWISNGITC</sequence>
<feature type="transmembrane region" description="Helical" evidence="2">
    <location>
        <begin position="108"/>
        <end position="126"/>
    </location>
</feature>
<reference evidence="3 4" key="1">
    <citation type="journal article" date="2019" name="Sci. Rep.">
        <title>A high-quality genome of Eragrostis curvula grass provides insights into Poaceae evolution and supports new strategies to enhance forage quality.</title>
        <authorList>
            <person name="Carballo J."/>
            <person name="Santos B.A.C.M."/>
            <person name="Zappacosta D."/>
            <person name="Garbus I."/>
            <person name="Selva J.P."/>
            <person name="Gallo C.A."/>
            <person name="Diaz A."/>
            <person name="Albertini E."/>
            <person name="Caccamo M."/>
            <person name="Echenique V."/>
        </authorList>
    </citation>
    <scope>NUCLEOTIDE SEQUENCE [LARGE SCALE GENOMIC DNA]</scope>
    <source>
        <strain evidence="4">cv. Victoria</strain>
        <tissue evidence="3">Leaf</tissue>
    </source>
</reference>
<protein>
    <submittedName>
        <fullName evidence="3">Uncharacterized protein</fullName>
    </submittedName>
</protein>
<keyword evidence="2" id="KW-0472">Membrane</keyword>
<gene>
    <name evidence="3" type="ORF">EJB05_04878</name>
</gene>
<evidence type="ECO:0000256" key="2">
    <source>
        <dbReference type="SAM" id="Phobius"/>
    </source>
</evidence>
<comment type="caution">
    <text evidence="3">The sequence shown here is derived from an EMBL/GenBank/DDBJ whole genome shotgun (WGS) entry which is preliminary data.</text>
</comment>
<evidence type="ECO:0000313" key="4">
    <source>
        <dbReference type="Proteomes" id="UP000324897"/>
    </source>
</evidence>
<keyword evidence="2" id="KW-1133">Transmembrane helix</keyword>
<organism evidence="3 4">
    <name type="scientific">Eragrostis curvula</name>
    <name type="common">weeping love grass</name>
    <dbReference type="NCBI Taxonomy" id="38414"/>
    <lineage>
        <taxon>Eukaryota</taxon>
        <taxon>Viridiplantae</taxon>
        <taxon>Streptophyta</taxon>
        <taxon>Embryophyta</taxon>
        <taxon>Tracheophyta</taxon>
        <taxon>Spermatophyta</taxon>
        <taxon>Magnoliopsida</taxon>
        <taxon>Liliopsida</taxon>
        <taxon>Poales</taxon>
        <taxon>Poaceae</taxon>
        <taxon>PACMAD clade</taxon>
        <taxon>Chloridoideae</taxon>
        <taxon>Eragrostideae</taxon>
        <taxon>Eragrostidinae</taxon>
        <taxon>Eragrostis</taxon>
    </lineage>
</organism>
<keyword evidence="2" id="KW-0812">Transmembrane</keyword>
<feature type="non-terminal residue" evidence="3">
    <location>
        <position position="1"/>
    </location>
</feature>
<name>A0A5J9WBN6_9POAL</name>
<dbReference type="EMBL" id="RWGY01000004">
    <property type="protein sequence ID" value="TVU45391.1"/>
    <property type="molecule type" value="Genomic_DNA"/>
</dbReference>
<accession>A0A5J9WBN6</accession>
<dbReference type="Proteomes" id="UP000324897">
    <property type="component" value="Chromosome 5"/>
</dbReference>
<evidence type="ECO:0000313" key="3">
    <source>
        <dbReference type="EMBL" id="TVU45391.1"/>
    </source>
</evidence>
<keyword evidence="4" id="KW-1185">Reference proteome</keyword>
<dbReference type="Gramene" id="TVU45391">
    <property type="protein sequence ID" value="TVU45391"/>
    <property type="gene ID" value="EJB05_04878"/>
</dbReference>
<feature type="region of interest" description="Disordered" evidence="1">
    <location>
        <begin position="1"/>
        <end position="40"/>
    </location>
</feature>
<feature type="compositionally biased region" description="Basic and acidic residues" evidence="1">
    <location>
        <begin position="20"/>
        <end position="32"/>
    </location>
</feature>
<dbReference type="AlphaFoldDB" id="A0A5J9WBN6"/>